<name>A0ABS2Y8V9_POLSP</name>
<evidence type="ECO:0000256" key="1">
    <source>
        <dbReference type="SAM" id="MobiDB-lite"/>
    </source>
</evidence>
<organism evidence="2 3">
    <name type="scientific">Polyodon spathula</name>
    <name type="common">North American paddlefish</name>
    <name type="synonym">Squalus spathula</name>
    <dbReference type="NCBI Taxonomy" id="7913"/>
    <lineage>
        <taxon>Eukaryota</taxon>
        <taxon>Metazoa</taxon>
        <taxon>Chordata</taxon>
        <taxon>Craniata</taxon>
        <taxon>Vertebrata</taxon>
        <taxon>Euteleostomi</taxon>
        <taxon>Actinopterygii</taxon>
        <taxon>Chondrostei</taxon>
        <taxon>Acipenseriformes</taxon>
        <taxon>Polyodontidae</taxon>
        <taxon>Polyodon</taxon>
    </lineage>
</organism>
<dbReference type="InterPro" id="IPR027417">
    <property type="entry name" value="P-loop_NTPase"/>
</dbReference>
<reference evidence="2" key="1">
    <citation type="journal article" date="2021" name="Cell">
        <title>Tracing the genetic footprints of vertebrate landing in non-teleost ray-finned fishes.</title>
        <authorList>
            <person name="Bi X."/>
            <person name="Wang K."/>
            <person name="Yang L."/>
            <person name="Pan H."/>
            <person name="Jiang H."/>
            <person name="Wei Q."/>
            <person name="Fang M."/>
            <person name="Yu H."/>
            <person name="Zhu C."/>
            <person name="Cai Y."/>
            <person name="He Y."/>
            <person name="Gan X."/>
            <person name="Zeng H."/>
            <person name="Yu D."/>
            <person name="Zhu Y."/>
            <person name="Jiang H."/>
            <person name="Qiu Q."/>
            <person name="Yang H."/>
            <person name="Zhang Y.E."/>
            <person name="Wang W."/>
            <person name="Zhu M."/>
            <person name="He S."/>
            <person name="Zhang G."/>
        </authorList>
    </citation>
    <scope>NUCLEOTIDE SEQUENCE</scope>
    <source>
        <strain evidence="2">Pddl_001</strain>
    </source>
</reference>
<comment type="caution">
    <text evidence="2">The sequence shown here is derived from an EMBL/GenBank/DDBJ whole genome shotgun (WGS) entry which is preliminary data.</text>
</comment>
<feature type="region of interest" description="Disordered" evidence="1">
    <location>
        <begin position="15"/>
        <end position="35"/>
    </location>
</feature>
<evidence type="ECO:0000313" key="3">
    <source>
        <dbReference type="Proteomes" id="UP001166093"/>
    </source>
</evidence>
<feature type="compositionally biased region" description="Low complexity" evidence="1">
    <location>
        <begin position="18"/>
        <end position="31"/>
    </location>
</feature>
<gene>
    <name evidence="2" type="primary">Swsap1</name>
    <name evidence="2" type="ORF">GTO93_0019864</name>
</gene>
<feature type="non-terminal residue" evidence="2">
    <location>
        <position position="277"/>
    </location>
</feature>
<evidence type="ECO:0000313" key="2">
    <source>
        <dbReference type="EMBL" id="MBN3282358.1"/>
    </source>
</evidence>
<proteinExistence type="predicted"/>
<keyword evidence="3" id="KW-1185">Reference proteome</keyword>
<protein>
    <submittedName>
        <fullName evidence="2">SWAP1 ATPase</fullName>
    </submittedName>
</protein>
<dbReference type="PANTHER" id="PTHR28653">
    <property type="match status" value="1"/>
</dbReference>
<accession>A0ABS2Y8V9</accession>
<dbReference type="EMBL" id="JAAWVQ010116732">
    <property type="protein sequence ID" value="MBN3282358.1"/>
    <property type="molecule type" value="Genomic_DNA"/>
</dbReference>
<dbReference type="SUPFAM" id="SSF52540">
    <property type="entry name" value="P-loop containing nucleoside triphosphate hydrolases"/>
    <property type="match status" value="1"/>
</dbReference>
<dbReference type="Gene3D" id="3.40.50.300">
    <property type="entry name" value="P-loop containing nucleotide triphosphate hydrolases"/>
    <property type="match status" value="1"/>
</dbReference>
<dbReference type="Proteomes" id="UP001166093">
    <property type="component" value="Unassembled WGS sequence"/>
</dbReference>
<sequence>MAEMLKRVFRHYSDADYPSPNNSNNNNNSSSVDRGRNTPAHCAVLGEAGCGKTALLFLSAVIAASEFGVPVLFLSPSPIRTLPAPLQRARAGVHLPSMKKIQFKYPRTAVDLLRDVASLHESDKNLPSLIVIDGLDQYLHSAGDQQSLLAGRLCALLADTASFVSQKLTSARSDGGSGIAPQDCQVIISLSSEAGGESAARNQALSVIERYFPARCLLEREPESGGTSWRVSFSGVQQSSCDLGTGWRLMYSRSGSMEFHVVPGEHSQTAGEFNDSS</sequence>
<dbReference type="PANTHER" id="PTHR28653:SF1">
    <property type="entry name" value="ATPASE SWSAP1"/>
    <property type="match status" value="1"/>
</dbReference>
<feature type="non-terminal residue" evidence="2">
    <location>
        <position position="1"/>
    </location>
</feature>